<sequence>MASKHHHRRITGADLKKTVPTTQAGTLPAPVAPDLSDNTIYFTQGDKFVTITISYPQMAAGQELDQHLQFIKADGTKGNNWTFTHTLSAEEAQAKKVTWEVSMSLFHPENYPRVDIYYVVTITKKETSKSLELKIK</sequence>
<reference evidence="2 3" key="1">
    <citation type="submission" date="2019-10" db="EMBL/GenBank/DDBJ databases">
        <title>Evaluation of single-gene subtyping targets for Pseudomonas.</title>
        <authorList>
            <person name="Reichler S.J."/>
            <person name="Orsi R.H."/>
            <person name="Wiedmann M."/>
            <person name="Martin N.H."/>
            <person name="Murphy S.I."/>
        </authorList>
    </citation>
    <scope>NUCLEOTIDE SEQUENCE [LARGE SCALE GENOMIC DNA]</scope>
    <source>
        <strain evidence="2 3">FSL R10-1876</strain>
    </source>
</reference>
<protein>
    <submittedName>
        <fullName evidence="2">Uncharacterized protein</fullName>
    </submittedName>
</protein>
<evidence type="ECO:0000313" key="3">
    <source>
        <dbReference type="Proteomes" id="UP000466863"/>
    </source>
</evidence>
<proteinExistence type="predicted"/>
<dbReference type="RefSeq" id="WP_153333445.1">
    <property type="nucleotide sequence ID" value="NZ_CP181271.1"/>
</dbReference>
<gene>
    <name evidence="2" type="ORF">GHO28_20670</name>
</gene>
<dbReference type="EMBL" id="WIVV01000121">
    <property type="protein sequence ID" value="MQU44905.1"/>
    <property type="molecule type" value="Genomic_DNA"/>
</dbReference>
<comment type="caution">
    <text evidence="2">The sequence shown here is derived from an EMBL/GenBank/DDBJ whole genome shotgun (WGS) entry which is preliminary data.</text>
</comment>
<name>A0A6A7ZCR6_9PSED</name>
<dbReference type="AlphaFoldDB" id="A0A6A7ZCR6"/>
<accession>A0A6A7ZCR6</accession>
<organism evidence="2 3">
    <name type="scientific">Pseudomonas helleri</name>
    <dbReference type="NCBI Taxonomy" id="1608996"/>
    <lineage>
        <taxon>Bacteria</taxon>
        <taxon>Pseudomonadati</taxon>
        <taxon>Pseudomonadota</taxon>
        <taxon>Gammaproteobacteria</taxon>
        <taxon>Pseudomonadales</taxon>
        <taxon>Pseudomonadaceae</taxon>
        <taxon>Pseudomonas</taxon>
    </lineage>
</organism>
<dbReference type="Proteomes" id="UP000466863">
    <property type="component" value="Unassembled WGS sequence"/>
</dbReference>
<evidence type="ECO:0000313" key="2">
    <source>
        <dbReference type="EMBL" id="MQU44905.1"/>
    </source>
</evidence>
<feature type="compositionally biased region" description="Basic residues" evidence="1">
    <location>
        <begin position="1"/>
        <end position="10"/>
    </location>
</feature>
<feature type="region of interest" description="Disordered" evidence="1">
    <location>
        <begin position="1"/>
        <end position="30"/>
    </location>
</feature>
<evidence type="ECO:0000256" key="1">
    <source>
        <dbReference type="SAM" id="MobiDB-lite"/>
    </source>
</evidence>